<dbReference type="Proteomes" id="UP000282125">
    <property type="component" value="Unassembled WGS sequence"/>
</dbReference>
<dbReference type="RefSeq" id="WP_124964876.1">
    <property type="nucleotide sequence ID" value="NZ_RRAZ01000013.1"/>
</dbReference>
<dbReference type="EMBL" id="RRAZ01000013">
    <property type="protein sequence ID" value="RRH74417.1"/>
    <property type="molecule type" value="Genomic_DNA"/>
</dbReference>
<protein>
    <submittedName>
        <fullName evidence="3">DUF2726 domain-containing protein</fullName>
    </submittedName>
</protein>
<dbReference type="InterPro" id="IPR024402">
    <property type="entry name" value="DUF2726"/>
</dbReference>
<feature type="transmembrane region" description="Helical" evidence="1">
    <location>
        <begin position="6"/>
        <end position="27"/>
    </location>
</feature>
<accession>A0A3P3DJK6</accession>
<name>A0A3P3DJK6_9RHOB</name>
<dbReference type="OrthoDB" id="5782056at2"/>
<reference evidence="3 4" key="1">
    <citation type="submission" date="2018-11" db="EMBL/GenBank/DDBJ databases">
        <title>Gemmobacter sp. nov., YIM 102744-1 draft genome.</title>
        <authorList>
            <person name="Li G."/>
            <person name="Jiang Y."/>
        </authorList>
    </citation>
    <scope>NUCLEOTIDE SEQUENCE [LARGE SCALE GENOMIC DNA]</scope>
    <source>
        <strain evidence="3 4">YIM 102744-1</strain>
    </source>
</reference>
<evidence type="ECO:0000256" key="1">
    <source>
        <dbReference type="SAM" id="Phobius"/>
    </source>
</evidence>
<sequence>MMGLDSTTTLMLGSFAVIVVLAAAWHLQTRFGAKARQVYTSKRLLNASEGKLYVSLERWRRENARDLNLSTQVSYGAFIGAKEHDDWRKVAAKHADFVFWGRDGYVRAIVEFDGSGHYGDSRDAAQKVQARDEIKNAAAISANIPLIRIPQGTSQKDLEDTLAAVLLPAKGPKIVTNAADNVAHLKV</sequence>
<keyword evidence="1" id="KW-0472">Membrane</keyword>
<keyword evidence="1" id="KW-0812">Transmembrane</keyword>
<proteinExistence type="predicted"/>
<keyword evidence="4" id="KW-1185">Reference proteome</keyword>
<gene>
    <name evidence="3" type="ORF">EG244_10005</name>
</gene>
<dbReference type="Pfam" id="PF10881">
    <property type="entry name" value="DUF2726"/>
    <property type="match status" value="1"/>
</dbReference>
<evidence type="ECO:0000313" key="3">
    <source>
        <dbReference type="EMBL" id="RRH74417.1"/>
    </source>
</evidence>
<organism evidence="3 4">
    <name type="scientific">Falsigemmobacter faecalis</name>
    <dbReference type="NCBI Taxonomy" id="2488730"/>
    <lineage>
        <taxon>Bacteria</taxon>
        <taxon>Pseudomonadati</taxon>
        <taxon>Pseudomonadota</taxon>
        <taxon>Alphaproteobacteria</taxon>
        <taxon>Rhodobacterales</taxon>
        <taxon>Paracoccaceae</taxon>
        <taxon>Falsigemmobacter</taxon>
    </lineage>
</organism>
<feature type="domain" description="DUF2726" evidence="2">
    <location>
        <begin position="42"/>
        <end position="158"/>
    </location>
</feature>
<keyword evidence="1" id="KW-1133">Transmembrane helix</keyword>
<evidence type="ECO:0000313" key="4">
    <source>
        <dbReference type="Proteomes" id="UP000282125"/>
    </source>
</evidence>
<dbReference type="AlphaFoldDB" id="A0A3P3DJK6"/>
<evidence type="ECO:0000259" key="2">
    <source>
        <dbReference type="Pfam" id="PF10881"/>
    </source>
</evidence>
<comment type="caution">
    <text evidence="3">The sequence shown here is derived from an EMBL/GenBank/DDBJ whole genome shotgun (WGS) entry which is preliminary data.</text>
</comment>